<proteinExistence type="predicted"/>
<evidence type="ECO:0000313" key="3">
    <source>
        <dbReference type="Proteomes" id="UP001064489"/>
    </source>
</evidence>
<keyword evidence="3" id="KW-1185">Reference proteome</keyword>
<evidence type="ECO:0000259" key="1">
    <source>
        <dbReference type="Pfam" id="PF05699"/>
    </source>
</evidence>
<protein>
    <recommendedName>
        <fullName evidence="1">HAT C-terminal dimerisation domain-containing protein</fullName>
    </recommendedName>
</protein>
<reference evidence="2" key="1">
    <citation type="journal article" date="2022" name="Plant J.">
        <title>Strategies of tolerance reflected in two North American maple genomes.</title>
        <authorList>
            <person name="McEvoy S.L."/>
            <person name="Sezen U.U."/>
            <person name="Trouern-Trend A."/>
            <person name="McMahon S.M."/>
            <person name="Schaberg P.G."/>
            <person name="Yang J."/>
            <person name="Wegrzyn J.L."/>
            <person name="Swenson N.G."/>
        </authorList>
    </citation>
    <scope>NUCLEOTIDE SEQUENCE</scope>
    <source>
        <strain evidence="2">91603</strain>
    </source>
</reference>
<gene>
    <name evidence="2" type="ORF">LWI28_000012</name>
</gene>
<dbReference type="PANTHER" id="PTHR23272">
    <property type="entry name" value="BED FINGER-RELATED"/>
    <property type="match status" value="1"/>
</dbReference>
<reference evidence="2" key="2">
    <citation type="submission" date="2023-02" db="EMBL/GenBank/DDBJ databases">
        <authorList>
            <person name="Swenson N.G."/>
            <person name="Wegrzyn J.L."/>
            <person name="Mcevoy S.L."/>
        </authorList>
    </citation>
    <scope>NUCLEOTIDE SEQUENCE</scope>
    <source>
        <strain evidence="2">91603</strain>
        <tissue evidence="2">Leaf</tissue>
    </source>
</reference>
<comment type="caution">
    <text evidence="2">The sequence shown here is derived from an EMBL/GenBank/DDBJ whole genome shotgun (WGS) entry which is preliminary data.</text>
</comment>
<dbReference type="Pfam" id="PF05699">
    <property type="entry name" value="Dimer_Tnp_hAT"/>
    <property type="match status" value="1"/>
</dbReference>
<dbReference type="InterPro" id="IPR008906">
    <property type="entry name" value="HATC_C_dom"/>
</dbReference>
<dbReference type="Proteomes" id="UP001064489">
    <property type="component" value="Chromosome 5"/>
</dbReference>
<dbReference type="PANTHER" id="PTHR23272:SF184">
    <property type="entry name" value="OS03G0311250 PROTEIN"/>
    <property type="match status" value="1"/>
</dbReference>
<dbReference type="AlphaFoldDB" id="A0AAD5IT17"/>
<name>A0AAD5IT17_ACENE</name>
<accession>A0AAD5IT17</accession>
<feature type="domain" description="HAT C-terminal dimerisation" evidence="1">
    <location>
        <begin position="2"/>
        <end position="41"/>
    </location>
</feature>
<evidence type="ECO:0000313" key="2">
    <source>
        <dbReference type="EMBL" id="KAI9176223.1"/>
    </source>
</evidence>
<dbReference type="GO" id="GO:0046983">
    <property type="term" value="F:protein dimerization activity"/>
    <property type="evidence" value="ECO:0007669"/>
    <property type="project" value="InterPro"/>
</dbReference>
<organism evidence="2 3">
    <name type="scientific">Acer negundo</name>
    <name type="common">Box elder</name>
    <dbReference type="NCBI Taxonomy" id="4023"/>
    <lineage>
        <taxon>Eukaryota</taxon>
        <taxon>Viridiplantae</taxon>
        <taxon>Streptophyta</taxon>
        <taxon>Embryophyta</taxon>
        <taxon>Tracheophyta</taxon>
        <taxon>Spermatophyta</taxon>
        <taxon>Magnoliopsida</taxon>
        <taxon>eudicotyledons</taxon>
        <taxon>Gunneridae</taxon>
        <taxon>Pentapetalae</taxon>
        <taxon>rosids</taxon>
        <taxon>malvids</taxon>
        <taxon>Sapindales</taxon>
        <taxon>Sapindaceae</taxon>
        <taxon>Hippocastanoideae</taxon>
        <taxon>Acereae</taxon>
        <taxon>Acer</taxon>
    </lineage>
</organism>
<dbReference type="EMBL" id="JAJSOW010000102">
    <property type="protein sequence ID" value="KAI9176223.1"/>
    <property type="molecule type" value="Genomic_DNA"/>
</dbReference>
<sequence>MLISTVASESAFSTRGHILDPFRSSLTPKIVEGLILTGNWLSAACPIAESYVAEEHAKDDDTSIQLLEYYTNVETGK</sequence>